<sequence length="117" mass="13019">MRTQLGPLLNGFVNYEYWAPVPKMVMFPAVQELLNTYQEQSAQAGVDLLGHYMAPLAYAQLQVVAQAVEATDGFDQSYVPDDQTAGGNPMLSRYGCAIQIRSDRCPRTGDHPRSRPR</sequence>
<name>A0ABT1V917_9ACTN</name>
<gene>
    <name evidence="1" type="ORF">NP777_37730</name>
</gene>
<protein>
    <submittedName>
        <fullName evidence="1">Uncharacterized protein</fullName>
    </submittedName>
</protein>
<dbReference type="RefSeq" id="WP_256654696.1">
    <property type="nucleotide sequence ID" value="NZ_JANIAA010000040.1"/>
</dbReference>
<organism evidence="1 2">
    <name type="scientific">Streptomyces rugosispiralis</name>
    <dbReference type="NCBI Taxonomy" id="2967341"/>
    <lineage>
        <taxon>Bacteria</taxon>
        <taxon>Bacillati</taxon>
        <taxon>Actinomycetota</taxon>
        <taxon>Actinomycetes</taxon>
        <taxon>Kitasatosporales</taxon>
        <taxon>Streptomycetaceae</taxon>
        <taxon>Streptomyces</taxon>
    </lineage>
</organism>
<dbReference type="Proteomes" id="UP001204746">
    <property type="component" value="Unassembled WGS sequence"/>
</dbReference>
<reference evidence="1 2" key="1">
    <citation type="submission" date="2022-07" db="EMBL/GenBank/DDBJ databases">
        <authorList>
            <person name="Phongsopitanun W."/>
            <person name="Tanasupawat S."/>
        </authorList>
    </citation>
    <scope>NUCLEOTIDE SEQUENCE [LARGE SCALE GENOMIC DNA]</scope>
    <source>
        <strain evidence="1 2">RCU-064</strain>
    </source>
</reference>
<evidence type="ECO:0000313" key="1">
    <source>
        <dbReference type="EMBL" id="MCQ8193893.1"/>
    </source>
</evidence>
<keyword evidence="2" id="KW-1185">Reference proteome</keyword>
<accession>A0ABT1V917</accession>
<evidence type="ECO:0000313" key="2">
    <source>
        <dbReference type="Proteomes" id="UP001204746"/>
    </source>
</evidence>
<dbReference type="EMBL" id="JANIAA010000040">
    <property type="protein sequence ID" value="MCQ8193893.1"/>
    <property type="molecule type" value="Genomic_DNA"/>
</dbReference>
<comment type="caution">
    <text evidence="1">The sequence shown here is derived from an EMBL/GenBank/DDBJ whole genome shotgun (WGS) entry which is preliminary data.</text>
</comment>
<proteinExistence type="predicted"/>